<comment type="caution">
    <text evidence="7">The sequence shown here is derived from an EMBL/GenBank/DDBJ whole genome shotgun (WGS) entry which is preliminary data.</text>
</comment>
<dbReference type="Pfam" id="PF05938">
    <property type="entry name" value="Self-incomp_S1"/>
    <property type="match status" value="1"/>
</dbReference>
<keyword evidence="5 6" id="KW-0732">Signal</keyword>
<evidence type="ECO:0000256" key="5">
    <source>
        <dbReference type="ARBA" id="ARBA00022729"/>
    </source>
</evidence>
<keyword evidence="4 6" id="KW-0964">Secreted</keyword>
<evidence type="ECO:0000256" key="3">
    <source>
        <dbReference type="ARBA" id="ARBA00022471"/>
    </source>
</evidence>
<proteinExistence type="inferred from homology"/>
<feature type="chain" id="PRO_5041518817" description="S-protein homolog" evidence="6">
    <location>
        <begin position="22"/>
        <end position="145"/>
    </location>
</feature>
<protein>
    <recommendedName>
        <fullName evidence="6">S-protein homolog</fullName>
    </recommendedName>
</protein>
<reference evidence="7" key="1">
    <citation type="submission" date="2022-12" db="EMBL/GenBank/DDBJ databases">
        <title>Draft genome assemblies for two species of Escallonia (Escalloniales).</title>
        <authorList>
            <person name="Chanderbali A."/>
            <person name="Dervinis C."/>
            <person name="Anghel I."/>
            <person name="Soltis D."/>
            <person name="Soltis P."/>
            <person name="Zapata F."/>
        </authorList>
    </citation>
    <scope>NUCLEOTIDE SEQUENCE</scope>
    <source>
        <strain evidence="7">UCBG64.0493</strain>
        <tissue evidence="7">Leaf</tissue>
    </source>
</reference>
<dbReference type="PANTHER" id="PTHR31232:SF172">
    <property type="entry name" value="S-PROTEIN HOMOLOG"/>
    <property type="match status" value="1"/>
</dbReference>
<organism evidence="7 8">
    <name type="scientific">Escallonia herrerae</name>
    <dbReference type="NCBI Taxonomy" id="1293975"/>
    <lineage>
        <taxon>Eukaryota</taxon>
        <taxon>Viridiplantae</taxon>
        <taxon>Streptophyta</taxon>
        <taxon>Embryophyta</taxon>
        <taxon>Tracheophyta</taxon>
        <taxon>Spermatophyta</taxon>
        <taxon>Magnoliopsida</taxon>
        <taxon>eudicotyledons</taxon>
        <taxon>Gunneridae</taxon>
        <taxon>Pentapetalae</taxon>
        <taxon>asterids</taxon>
        <taxon>campanulids</taxon>
        <taxon>Escalloniales</taxon>
        <taxon>Escalloniaceae</taxon>
        <taxon>Escallonia</taxon>
    </lineage>
</organism>
<keyword evidence="8" id="KW-1185">Reference proteome</keyword>
<dbReference type="AlphaFoldDB" id="A0AA88W973"/>
<evidence type="ECO:0000256" key="6">
    <source>
        <dbReference type="RuleBase" id="RU367044"/>
    </source>
</evidence>
<evidence type="ECO:0000313" key="7">
    <source>
        <dbReference type="EMBL" id="KAK3019010.1"/>
    </source>
</evidence>
<evidence type="ECO:0000256" key="1">
    <source>
        <dbReference type="ARBA" id="ARBA00004613"/>
    </source>
</evidence>
<name>A0AA88W973_9ASTE</name>
<accession>A0AA88W973</accession>
<gene>
    <name evidence="7" type="ORF">RJ639_003618</name>
</gene>
<dbReference type="GO" id="GO:0005576">
    <property type="term" value="C:extracellular region"/>
    <property type="evidence" value="ECO:0007669"/>
    <property type="project" value="UniProtKB-SubCell"/>
</dbReference>
<evidence type="ECO:0000256" key="4">
    <source>
        <dbReference type="ARBA" id="ARBA00022525"/>
    </source>
</evidence>
<evidence type="ECO:0000256" key="2">
    <source>
        <dbReference type="ARBA" id="ARBA00005581"/>
    </source>
</evidence>
<dbReference type="GO" id="GO:0060320">
    <property type="term" value="P:rejection of self pollen"/>
    <property type="evidence" value="ECO:0007669"/>
    <property type="project" value="UniProtKB-KW"/>
</dbReference>
<dbReference type="InterPro" id="IPR010264">
    <property type="entry name" value="Self-incomp_S1"/>
</dbReference>
<comment type="similarity">
    <text evidence="2 6">Belongs to the plant self-incompatibility (S1) protein family.</text>
</comment>
<sequence>MRNSFFLVFVLILVPETCVKARPKNEFQVNVVNGISDNILIRCQSKDNDLGFHTLHVGDDFSWHFQTKLIGGTLFFCHFWWNSKDKSFNVFDETQWEDKCQYHEGSGPFRKCFWLVKPDGFYFSNYNAPFPTGWQKLIVLNFLKN</sequence>
<keyword evidence="3 6" id="KW-0713">Self-incompatibility</keyword>
<dbReference type="PANTHER" id="PTHR31232">
    <property type="match status" value="1"/>
</dbReference>
<dbReference type="Proteomes" id="UP001188597">
    <property type="component" value="Unassembled WGS sequence"/>
</dbReference>
<feature type="signal peptide" evidence="6">
    <location>
        <begin position="1"/>
        <end position="21"/>
    </location>
</feature>
<comment type="subcellular location">
    <subcellularLocation>
        <location evidence="1 6">Secreted</location>
    </subcellularLocation>
</comment>
<dbReference type="EMBL" id="JAVXUP010000905">
    <property type="protein sequence ID" value="KAK3019010.1"/>
    <property type="molecule type" value="Genomic_DNA"/>
</dbReference>
<evidence type="ECO:0000313" key="8">
    <source>
        <dbReference type="Proteomes" id="UP001188597"/>
    </source>
</evidence>